<evidence type="ECO:0008006" key="4">
    <source>
        <dbReference type="Google" id="ProtNLM"/>
    </source>
</evidence>
<dbReference type="SUPFAM" id="SSF56801">
    <property type="entry name" value="Acetyl-CoA synthetase-like"/>
    <property type="match status" value="1"/>
</dbReference>
<dbReference type="PANTHER" id="PTHR43845:SF1">
    <property type="entry name" value="BLR5969 PROTEIN"/>
    <property type="match status" value="1"/>
</dbReference>
<feature type="transmembrane region" description="Helical" evidence="1">
    <location>
        <begin position="69"/>
        <end position="93"/>
    </location>
</feature>
<proteinExistence type="predicted"/>
<evidence type="ECO:0000256" key="1">
    <source>
        <dbReference type="SAM" id="Phobius"/>
    </source>
</evidence>
<dbReference type="EMBL" id="VCQU01000002">
    <property type="protein sequence ID" value="NMN95092.1"/>
    <property type="molecule type" value="Genomic_DNA"/>
</dbReference>
<dbReference type="RefSeq" id="WP_169585791.1">
    <property type="nucleotide sequence ID" value="NZ_VCQU01000002.1"/>
</dbReference>
<evidence type="ECO:0000313" key="3">
    <source>
        <dbReference type="Proteomes" id="UP000535543"/>
    </source>
</evidence>
<reference evidence="2 3" key="2">
    <citation type="submission" date="2020-06" db="EMBL/GenBank/DDBJ databases">
        <title>Antribacter stalactiti gen. nov., sp. nov., a new member of the family Nacardiaceae isolated from a cave.</title>
        <authorList>
            <person name="Kim I.S."/>
        </authorList>
    </citation>
    <scope>NUCLEOTIDE SEQUENCE [LARGE SCALE GENOMIC DNA]</scope>
    <source>
        <strain evidence="2 3">YC2-7</strain>
    </source>
</reference>
<keyword evidence="1" id="KW-0812">Transmembrane</keyword>
<keyword evidence="3" id="KW-1185">Reference proteome</keyword>
<accession>A0A848KEE7</accession>
<organism evidence="2 3">
    <name type="scientific">Antrihabitans stalactiti</name>
    <dbReference type="NCBI Taxonomy" id="2584121"/>
    <lineage>
        <taxon>Bacteria</taxon>
        <taxon>Bacillati</taxon>
        <taxon>Actinomycetota</taxon>
        <taxon>Actinomycetes</taxon>
        <taxon>Mycobacteriales</taxon>
        <taxon>Nocardiaceae</taxon>
        <taxon>Antrihabitans</taxon>
    </lineage>
</organism>
<comment type="caution">
    <text evidence="2">The sequence shown here is derived from an EMBL/GenBank/DDBJ whole genome shotgun (WGS) entry which is preliminary data.</text>
</comment>
<keyword evidence="1" id="KW-1133">Transmembrane helix</keyword>
<evidence type="ECO:0000313" key="2">
    <source>
        <dbReference type="EMBL" id="NMN95092.1"/>
    </source>
</evidence>
<dbReference type="PANTHER" id="PTHR43845">
    <property type="entry name" value="BLR5969 PROTEIN"/>
    <property type="match status" value="1"/>
</dbReference>
<reference evidence="2 3" key="1">
    <citation type="submission" date="2019-05" db="EMBL/GenBank/DDBJ databases">
        <authorList>
            <person name="Lee S.D."/>
        </authorList>
    </citation>
    <scope>NUCLEOTIDE SEQUENCE [LARGE SCALE GENOMIC DNA]</scope>
    <source>
        <strain evidence="2 3">YC2-7</strain>
    </source>
</reference>
<sequence length="440" mass="48836">MTKPDVMANWPLHEVVSDQGHDPAAMLVASSGSSGQPTFWARGTTSFAKAEDHFDRLFRTQFQTQQRRTLVVVCFAMGTWTGGTYTLLAMLGLRSRGHLITVITPGVDLRAVQDVLADLGPMFDRIVLAGYPPYVRDVLDQAPEAALAQDIWLLVGGEPMSEDWRDYVLNRLKRVHEPARVVSVYGSSEIGFVGNETALTIAARRAAQKDSALSTALFGGQHPASFIVTDTEAIQPTLIEYDPHLCYVETDENGYLLFTVDGTIPMVRYRVNDQGRLICGQELFTLLRATGNTRLADMVDTSAWYLVMYGRTDVAAIFCSANIYPDPIRTVVDDPTFSETVTGKFLVTVTHDANQREQLHLRVELRRDAVYDEQLADHLAKSVVDRLVRTNSEYRVLREKLGSFTDPIVVFEQYGSEAFIPGAKQRRVAPADPTPSVAST</sequence>
<dbReference type="Proteomes" id="UP000535543">
    <property type="component" value="Unassembled WGS sequence"/>
</dbReference>
<name>A0A848KEE7_9NOCA</name>
<keyword evidence="1" id="KW-0472">Membrane</keyword>
<dbReference type="InterPro" id="IPR042099">
    <property type="entry name" value="ANL_N_sf"/>
</dbReference>
<gene>
    <name evidence="2" type="ORF">FGL95_08595</name>
</gene>
<protein>
    <recommendedName>
        <fullName evidence="4">Phenylacetate-CoA ligase</fullName>
    </recommendedName>
</protein>
<dbReference type="Gene3D" id="3.40.50.12780">
    <property type="entry name" value="N-terminal domain of ligase-like"/>
    <property type="match status" value="1"/>
</dbReference>
<dbReference type="AlphaFoldDB" id="A0A848KEE7"/>